<dbReference type="EMBL" id="MQMG01000005">
    <property type="protein sequence ID" value="OKO95998.1"/>
    <property type="molecule type" value="Genomic_DNA"/>
</dbReference>
<evidence type="ECO:0000313" key="2">
    <source>
        <dbReference type="EMBL" id="OKO95998.1"/>
    </source>
</evidence>
<reference evidence="3" key="2">
    <citation type="submission" date="2017-01" db="EMBL/GenBank/DDBJ databases">
        <title>Genome sequencing and annotation of Geobacillus sp. 1017, a Hydrocarbon-Oxidizing Thermophilic Bacterium Isolated from a Heavy Oil Reservoir (China).</title>
        <authorList>
            <person name="Kadnikov V.V."/>
            <person name="Mardanov A.V."/>
            <person name="Poltaraus A.B."/>
            <person name="Sokolova D.S."/>
            <person name="Semenova E.M."/>
            <person name="Ravin N.V."/>
            <person name="Tourova T.P."/>
            <person name="Nazina T.N."/>
        </authorList>
    </citation>
    <scope>NUCLEOTIDE SEQUENCE [LARGE SCALE GENOMIC DNA]</scope>
    <source>
        <strain evidence="3">1017</strain>
    </source>
</reference>
<accession>A0A1Q5T740</accession>
<sequence>MVIDAVENGSDWRDRADAKNGRERLPMAVESMRCTRGPAPHLT</sequence>
<name>A0A1Q5T740_9BACL</name>
<feature type="region of interest" description="Disordered" evidence="1">
    <location>
        <begin position="1"/>
        <end position="43"/>
    </location>
</feature>
<evidence type="ECO:0000313" key="3">
    <source>
        <dbReference type="Proteomes" id="UP000186030"/>
    </source>
</evidence>
<proteinExistence type="predicted"/>
<protein>
    <submittedName>
        <fullName evidence="2">Uncharacterized protein</fullName>
    </submittedName>
</protein>
<comment type="caution">
    <text evidence="2">The sequence shown here is derived from an EMBL/GenBank/DDBJ whole genome shotgun (WGS) entry which is preliminary data.</text>
</comment>
<evidence type="ECO:0000256" key="1">
    <source>
        <dbReference type="SAM" id="MobiDB-lite"/>
    </source>
</evidence>
<dbReference type="Proteomes" id="UP000186030">
    <property type="component" value="Unassembled WGS sequence"/>
</dbReference>
<organism evidence="2 3">
    <name type="scientific">Geobacillus proteiniphilus</name>
    <dbReference type="NCBI Taxonomy" id="860353"/>
    <lineage>
        <taxon>Bacteria</taxon>
        <taxon>Bacillati</taxon>
        <taxon>Bacillota</taxon>
        <taxon>Bacilli</taxon>
        <taxon>Bacillales</taxon>
        <taxon>Anoxybacillaceae</taxon>
        <taxon>Geobacillus</taxon>
    </lineage>
</organism>
<reference evidence="2 3" key="1">
    <citation type="submission" date="2016-11" db="EMBL/GenBank/DDBJ databases">
        <authorList>
            <person name="Kadnikov V."/>
            <person name="Nazina T."/>
        </authorList>
    </citation>
    <scope>NUCLEOTIDE SEQUENCE [LARGE SCALE GENOMIC DNA]</scope>
    <source>
        <strain evidence="2 3">1017</strain>
    </source>
</reference>
<dbReference type="AlphaFoldDB" id="A0A1Q5T740"/>
<gene>
    <name evidence="2" type="ORF">BRO54_0628</name>
</gene>
<feature type="compositionally biased region" description="Basic and acidic residues" evidence="1">
    <location>
        <begin position="10"/>
        <end position="25"/>
    </location>
</feature>